<evidence type="ECO:0000256" key="3">
    <source>
        <dbReference type="ARBA" id="ARBA00022490"/>
    </source>
</evidence>
<dbReference type="GO" id="GO:0034727">
    <property type="term" value="P:piecemeal microautophagy of the nucleus"/>
    <property type="evidence" value="ECO:0007669"/>
    <property type="project" value="TreeGrafter"/>
</dbReference>
<comment type="function">
    <text evidence="6">Autophagy-specific protein that functions in response to autophagy-inducing signals as a scaffold to recruit other ATG proteins to organize preautophagosomal structure (PAS) formation. Modulates the timing and magnitude of the autophagy response, such as the size of the sequestering vesicles. Plays particularly a role in pexophagy and nucleophagy.</text>
</comment>
<dbReference type="GO" id="GO:0034045">
    <property type="term" value="C:phagophore assembly site membrane"/>
    <property type="evidence" value="ECO:0007669"/>
    <property type="project" value="UniProtKB-SubCell"/>
</dbReference>
<protein>
    <recommendedName>
        <fullName evidence="2 6">Autophagy-related protein 17</fullName>
    </recommendedName>
</protein>
<dbReference type="PANTHER" id="PTHR28005:SF1">
    <property type="entry name" value="AUTOPHAGY-RELATED PROTEIN 17"/>
    <property type="match status" value="1"/>
</dbReference>
<keyword evidence="5" id="KW-0472">Membrane</keyword>
<accession>A0A559MNE7</accession>
<dbReference type="EMBL" id="QGML01000006">
    <property type="protein sequence ID" value="TVY94483.1"/>
    <property type="molecule type" value="Genomic_DNA"/>
</dbReference>
<dbReference type="Proteomes" id="UP000315522">
    <property type="component" value="Unassembled WGS sequence"/>
</dbReference>
<name>A0A559MNE7_9HELO</name>
<evidence type="ECO:0000313" key="10">
    <source>
        <dbReference type="Proteomes" id="UP000315522"/>
    </source>
</evidence>
<evidence type="ECO:0000256" key="5">
    <source>
        <dbReference type="ARBA" id="ARBA00023136"/>
    </source>
</evidence>
<dbReference type="GO" id="GO:0000045">
    <property type="term" value="P:autophagosome assembly"/>
    <property type="evidence" value="ECO:0007669"/>
    <property type="project" value="TreeGrafter"/>
</dbReference>
<feature type="domain" description="Autophagy protein ATG17-like" evidence="8">
    <location>
        <begin position="43"/>
        <end position="444"/>
    </location>
</feature>
<keyword evidence="10" id="KW-1185">Reference proteome</keyword>
<feature type="region of interest" description="Disordered" evidence="7">
    <location>
        <begin position="1"/>
        <end position="22"/>
    </location>
</feature>
<sequence length="497" mass="55369">MSSSPTVPASHSQPSLSPSNSMSYQEDVSLQTLVSHLLASKRSLSSINTVWRANEIVTSARAALEESVVLSARTGFLRNGISGQVKILKRVRNGVENVYKDGQRDFKNVIRTLDAANARLESTMDVLRSTMVEAAFRPTGEEPRSLLDFVDEQGVETMRDALKESIRETKEAQTDFDTSILSFDDDLRALKIAMNSTPQSASQSLSTLSSPIPTHLQILESHAQEMASLLDSLVSHFDLCVNAIRHTEGGYAAVRKAASSQPPGSEPVSVSGVINTESAPDEPISSDERRQMLDVLEHDASQVDDVVEELREFLAEMEGKHEAILEHVASLTTAYNDTTNAYHILEGVGARLSGYIIASQEFRLRWDETKAQIQDQLSELESMRLFYENYFSSYDSLILEVYRRKECEEKVKGIVDRAMEQMGRLYETDMKEREGFRLDVGDFLPVDLYPGVNKPAPVWEFVLRNGDGAGEGSVPALERRAIEAAGKREKDRQKNER</sequence>
<feature type="compositionally biased region" description="Low complexity" evidence="7">
    <location>
        <begin position="8"/>
        <end position="22"/>
    </location>
</feature>
<dbReference type="GO" id="GO:0030295">
    <property type="term" value="F:protein kinase activator activity"/>
    <property type="evidence" value="ECO:0007669"/>
    <property type="project" value="TreeGrafter"/>
</dbReference>
<evidence type="ECO:0000256" key="4">
    <source>
        <dbReference type="ARBA" id="ARBA00023006"/>
    </source>
</evidence>
<dbReference type="InterPro" id="IPR045326">
    <property type="entry name" value="ATG17-like_dom"/>
</dbReference>
<comment type="similarity">
    <text evidence="1 6">Belongs to the ATG17 family.</text>
</comment>
<dbReference type="GO" id="GO:1990316">
    <property type="term" value="C:Atg1/ULK1 kinase complex"/>
    <property type="evidence" value="ECO:0007669"/>
    <property type="project" value="TreeGrafter"/>
</dbReference>
<evidence type="ECO:0000256" key="7">
    <source>
        <dbReference type="SAM" id="MobiDB-lite"/>
    </source>
</evidence>
<dbReference type="GO" id="GO:0060090">
    <property type="term" value="F:molecular adaptor activity"/>
    <property type="evidence" value="ECO:0007669"/>
    <property type="project" value="TreeGrafter"/>
</dbReference>
<dbReference type="AlphaFoldDB" id="A0A559MNE7"/>
<dbReference type="Pfam" id="PF04108">
    <property type="entry name" value="ATG17_like"/>
    <property type="match status" value="1"/>
</dbReference>
<proteinExistence type="inferred from homology"/>
<keyword evidence="4 6" id="KW-0072">Autophagy</keyword>
<comment type="subcellular location">
    <subcellularLocation>
        <location evidence="6">Cytoplasm</location>
    </subcellularLocation>
    <subcellularLocation>
        <location evidence="6">Preautophagosomal structure membrane</location>
        <topology evidence="6">Peripheral membrane protein</topology>
    </subcellularLocation>
</comment>
<dbReference type="GO" id="GO:0000422">
    <property type="term" value="P:autophagy of mitochondrion"/>
    <property type="evidence" value="ECO:0007669"/>
    <property type="project" value="TreeGrafter"/>
</dbReference>
<evidence type="ECO:0000313" key="9">
    <source>
        <dbReference type="EMBL" id="TVY94483.1"/>
    </source>
</evidence>
<evidence type="ECO:0000256" key="6">
    <source>
        <dbReference type="RuleBase" id="RU368080"/>
    </source>
</evidence>
<organism evidence="9 10">
    <name type="scientific">Lachnellula willkommii</name>
    <dbReference type="NCBI Taxonomy" id="215461"/>
    <lineage>
        <taxon>Eukaryota</taxon>
        <taxon>Fungi</taxon>
        <taxon>Dikarya</taxon>
        <taxon>Ascomycota</taxon>
        <taxon>Pezizomycotina</taxon>
        <taxon>Leotiomycetes</taxon>
        <taxon>Helotiales</taxon>
        <taxon>Lachnaceae</taxon>
        <taxon>Lachnellula</taxon>
    </lineage>
</organism>
<comment type="caution">
    <text evidence="9">The sequence shown here is derived from an EMBL/GenBank/DDBJ whole genome shotgun (WGS) entry which is preliminary data.</text>
</comment>
<evidence type="ECO:0000259" key="8">
    <source>
        <dbReference type="Pfam" id="PF04108"/>
    </source>
</evidence>
<dbReference type="PANTHER" id="PTHR28005">
    <property type="entry name" value="AUTOPHAGY-RELATED PROTEIN 17"/>
    <property type="match status" value="1"/>
</dbReference>
<reference evidence="9 10" key="1">
    <citation type="submission" date="2018-05" db="EMBL/GenBank/DDBJ databases">
        <title>Genome sequencing and assembly of the regulated plant pathogen Lachnellula willkommii and related sister species for the development of diagnostic species identification markers.</title>
        <authorList>
            <person name="Giroux E."/>
            <person name="Bilodeau G."/>
        </authorList>
    </citation>
    <scope>NUCLEOTIDE SEQUENCE [LARGE SCALE GENOMIC DNA]</scope>
    <source>
        <strain evidence="9 10">CBS 172.35</strain>
    </source>
</reference>
<keyword evidence="3 6" id="KW-0963">Cytoplasm</keyword>
<evidence type="ECO:0000256" key="1">
    <source>
        <dbReference type="ARBA" id="ARBA00006259"/>
    </source>
</evidence>
<feature type="region of interest" description="Disordered" evidence="7">
    <location>
        <begin position="258"/>
        <end position="286"/>
    </location>
</feature>
<dbReference type="InterPro" id="IPR007240">
    <property type="entry name" value="Atg17"/>
</dbReference>
<evidence type="ECO:0000256" key="2">
    <source>
        <dbReference type="ARBA" id="ARBA00013806"/>
    </source>
</evidence>
<gene>
    <name evidence="9" type="primary">atg17</name>
    <name evidence="9" type="ORF">LAWI1_G001204</name>
</gene>